<accession>N8YAY5</accession>
<evidence type="ECO:0000313" key="1">
    <source>
        <dbReference type="EMBL" id="ENV16798.1"/>
    </source>
</evidence>
<sequence length="144" mass="16195">MKFCSLSFLICSMITLIGCSSNKIYNEPSDKYPFDEKMKTVLGENLDVIDSLRRAEVQVSYFDLKSSNNSQKILEITNLLEKDGWMLKGKGVGVNTYCLGLNNRINVVIVGNGELYDFKGGKLPKNNVDGVLYSYNKWGDDLCK</sequence>
<comment type="caution">
    <text evidence="1">The sequence shown here is derived from an EMBL/GenBank/DDBJ whole genome shotgun (WGS) entry which is preliminary data.</text>
</comment>
<dbReference type="EMBL" id="APPJ01000011">
    <property type="protein sequence ID" value="ENV16798.1"/>
    <property type="molecule type" value="Genomic_DNA"/>
</dbReference>
<proteinExistence type="predicted"/>
<dbReference type="PATRIC" id="fig|1217656.3.peg.2495"/>
<evidence type="ECO:0008006" key="3">
    <source>
        <dbReference type="Google" id="ProtNLM"/>
    </source>
</evidence>
<dbReference type="eggNOG" id="ENOG5031SIN">
    <property type="taxonomic scope" value="Bacteria"/>
</dbReference>
<organism evidence="1 2">
    <name type="scientific">Acinetobacter guillouiae NIPH 991</name>
    <dbReference type="NCBI Taxonomy" id="1217656"/>
    <lineage>
        <taxon>Bacteria</taxon>
        <taxon>Pseudomonadati</taxon>
        <taxon>Pseudomonadota</taxon>
        <taxon>Gammaproteobacteria</taxon>
        <taxon>Moraxellales</taxon>
        <taxon>Moraxellaceae</taxon>
        <taxon>Acinetobacter</taxon>
    </lineage>
</organism>
<dbReference type="PROSITE" id="PS51257">
    <property type="entry name" value="PROKAR_LIPOPROTEIN"/>
    <property type="match status" value="1"/>
</dbReference>
<keyword evidence="2" id="KW-1185">Reference proteome</keyword>
<dbReference type="Proteomes" id="UP000013148">
    <property type="component" value="Unassembled WGS sequence"/>
</dbReference>
<dbReference type="AlphaFoldDB" id="N8YAY5"/>
<name>N8YAY5_ACIGI</name>
<dbReference type="RefSeq" id="WP_004820588.1">
    <property type="nucleotide sequence ID" value="NZ_KB849456.1"/>
</dbReference>
<evidence type="ECO:0000313" key="2">
    <source>
        <dbReference type="Proteomes" id="UP000013148"/>
    </source>
</evidence>
<gene>
    <name evidence="1" type="ORF">F964_02546</name>
</gene>
<dbReference type="HOGENOM" id="CLU_1773364_0_0_6"/>
<reference evidence="1 2" key="1">
    <citation type="submission" date="2013-02" db="EMBL/GenBank/DDBJ databases">
        <title>The Genome Sequence of Acinetobacter guillouiae NIPH 991.</title>
        <authorList>
            <consortium name="The Broad Institute Genome Sequencing Platform"/>
            <consortium name="The Broad Institute Genome Sequencing Center for Infectious Disease"/>
            <person name="Cerqueira G."/>
            <person name="Feldgarden M."/>
            <person name="Courvalin P."/>
            <person name="Perichon B."/>
            <person name="Grillot-Courvalin C."/>
            <person name="Clermont D."/>
            <person name="Rocha E."/>
            <person name="Yoon E.-J."/>
            <person name="Nemec A."/>
            <person name="Walker B."/>
            <person name="Young S.K."/>
            <person name="Zeng Q."/>
            <person name="Gargeya S."/>
            <person name="Fitzgerald M."/>
            <person name="Haas B."/>
            <person name="Abouelleil A."/>
            <person name="Alvarado L."/>
            <person name="Arachchi H.M."/>
            <person name="Berlin A.M."/>
            <person name="Chapman S.B."/>
            <person name="Dewar J."/>
            <person name="Goldberg J."/>
            <person name="Griggs A."/>
            <person name="Gujja S."/>
            <person name="Hansen M."/>
            <person name="Howarth C."/>
            <person name="Imamovic A."/>
            <person name="Larimer J."/>
            <person name="McCowan C."/>
            <person name="Murphy C."/>
            <person name="Neiman D."/>
            <person name="Pearson M."/>
            <person name="Priest M."/>
            <person name="Roberts A."/>
            <person name="Saif S."/>
            <person name="Shea T."/>
            <person name="Sisk P."/>
            <person name="Sykes S."/>
            <person name="Wortman J."/>
            <person name="Nusbaum C."/>
            <person name="Birren B."/>
        </authorList>
    </citation>
    <scope>NUCLEOTIDE SEQUENCE [LARGE SCALE GENOMIC DNA]</scope>
    <source>
        <strain evidence="1 2">NIPH 991</strain>
    </source>
</reference>
<protein>
    <recommendedName>
        <fullName evidence="3">Lipoprotein</fullName>
    </recommendedName>
</protein>